<dbReference type="RefSeq" id="WP_136348647.1">
    <property type="nucleotide sequence ID" value="NZ_SSOC01000004.1"/>
</dbReference>
<evidence type="ECO:0000256" key="1">
    <source>
        <dbReference type="SAM" id="MobiDB-lite"/>
    </source>
</evidence>
<accession>A0A4S4AXY9</accession>
<comment type="caution">
    <text evidence="2">The sequence shown here is derived from an EMBL/GenBank/DDBJ whole genome shotgun (WGS) entry which is preliminary data.</text>
</comment>
<evidence type="ECO:0000313" key="2">
    <source>
        <dbReference type="EMBL" id="THF64954.1"/>
    </source>
</evidence>
<feature type="compositionally biased region" description="Polar residues" evidence="1">
    <location>
        <begin position="14"/>
        <end position="23"/>
    </location>
</feature>
<evidence type="ECO:0000313" key="3">
    <source>
        <dbReference type="Proteomes" id="UP000308430"/>
    </source>
</evidence>
<feature type="region of interest" description="Disordered" evidence="1">
    <location>
        <begin position="1"/>
        <end position="23"/>
    </location>
</feature>
<dbReference type="EMBL" id="SSOC01000004">
    <property type="protein sequence ID" value="THF64954.1"/>
    <property type="molecule type" value="Genomic_DNA"/>
</dbReference>
<dbReference type="Proteomes" id="UP000308430">
    <property type="component" value="Unassembled WGS sequence"/>
</dbReference>
<feature type="compositionally biased region" description="Basic and acidic residues" evidence="1">
    <location>
        <begin position="1"/>
        <end position="12"/>
    </location>
</feature>
<organism evidence="2 3">
    <name type="scientific">Pseudothauera nasutitermitis</name>
    <dbReference type="NCBI Taxonomy" id="2565930"/>
    <lineage>
        <taxon>Bacteria</taxon>
        <taxon>Pseudomonadati</taxon>
        <taxon>Pseudomonadota</taxon>
        <taxon>Betaproteobacteria</taxon>
        <taxon>Rhodocyclales</taxon>
        <taxon>Zoogloeaceae</taxon>
        <taxon>Pseudothauera</taxon>
    </lineage>
</organism>
<reference evidence="2 3" key="1">
    <citation type="submission" date="2019-04" db="EMBL/GenBank/DDBJ databases">
        <title>Azoarcus nasutitermitis sp. nov. isolated from termite nest.</title>
        <authorList>
            <person name="Lin S.-Y."/>
            <person name="Hameed A."/>
            <person name="Hsu Y.-H."/>
            <person name="Young C.-C."/>
        </authorList>
    </citation>
    <scope>NUCLEOTIDE SEQUENCE [LARGE SCALE GENOMIC DNA]</scope>
    <source>
        <strain evidence="2 3">CC-YHH838</strain>
    </source>
</reference>
<sequence length="147" mass="16353">MKKPTPKQDEAGKSTGSKTNAQTVNKVLDIGKGIVSVSSGLIDLGKEKEKTNQVSIKAAADIEVARQTTERHRLSANVAHDEIARLREKDDKDFQTAMVKLAIERDDKASQNRVRESLVQRLVQDSEVNKAQIVDTYQALLNNERKN</sequence>
<dbReference type="AlphaFoldDB" id="A0A4S4AXY9"/>
<protein>
    <submittedName>
        <fullName evidence="2">Uncharacterized protein</fullName>
    </submittedName>
</protein>
<proteinExistence type="predicted"/>
<gene>
    <name evidence="2" type="ORF">E6C76_13075</name>
</gene>
<keyword evidence="3" id="KW-1185">Reference proteome</keyword>
<name>A0A4S4AXY9_9RHOO</name>